<evidence type="ECO:0000256" key="11">
    <source>
        <dbReference type="SAM" id="Phobius"/>
    </source>
</evidence>
<accession>A0AA40KQH8</accession>
<name>A0AA40KQH8_9HYME</name>
<dbReference type="PROSITE" id="PS50089">
    <property type="entry name" value="ZF_RING_2"/>
    <property type="match status" value="1"/>
</dbReference>
<feature type="domain" description="RING-type" evidence="12">
    <location>
        <begin position="146"/>
        <end position="195"/>
    </location>
</feature>
<dbReference type="PANTHER" id="PTHR12420:SF42">
    <property type="entry name" value="G2_M PHASE-SPECIFIC E3 UBIQUITIN-PROTEIN LIGASE"/>
    <property type="match status" value="1"/>
</dbReference>
<dbReference type="GO" id="GO:0005634">
    <property type="term" value="C:nucleus"/>
    <property type="evidence" value="ECO:0007669"/>
    <property type="project" value="UniProtKB-SubCell"/>
</dbReference>
<dbReference type="AlphaFoldDB" id="A0AA40KQH8"/>
<keyword evidence="4" id="KW-0479">Metal-binding</keyword>
<dbReference type="Gene3D" id="3.30.40.10">
    <property type="entry name" value="Zinc/RING finger domain, C3HC4 (zinc finger)"/>
    <property type="match status" value="2"/>
</dbReference>
<keyword evidence="15" id="KW-1185">Reference proteome</keyword>
<evidence type="ECO:0000256" key="9">
    <source>
        <dbReference type="PROSITE-ProRule" id="PRU00175"/>
    </source>
</evidence>
<dbReference type="Pfam" id="PF26054">
    <property type="entry name" value="PHD_G2E3"/>
    <property type="match status" value="1"/>
</dbReference>
<evidence type="ECO:0000259" key="13">
    <source>
        <dbReference type="PROSITE" id="PS51805"/>
    </source>
</evidence>
<keyword evidence="3" id="KW-0808">Transferase</keyword>
<evidence type="ECO:0000256" key="4">
    <source>
        <dbReference type="ARBA" id="ARBA00022723"/>
    </source>
</evidence>
<feature type="transmembrane region" description="Helical" evidence="11">
    <location>
        <begin position="754"/>
        <end position="775"/>
    </location>
</feature>
<dbReference type="CDD" id="cd15496">
    <property type="entry name" value="PHD_PHF7_G2E3_like"/>
    <property type="match status" value="1"/>
</dbReference>
<dbReference type="InterPro" id="IPR011011">
    <property type="entry name" value="Znf_FYVE_PHD"/>
</dbReference>
<evidence type="ECO:0000256" key="2">
    <source>
        <dbReference type="ARBA" id="ARBA00004906"/>
    </source>
</evidence>
<dbReference type="InterPro" id="IPR034732">
    <property type="entry name" value="EPHD"/>
</dbReference>
<keyword evidence="7" id="KW-0862">Zinc</keyword>
<evidence type="ECO:0000313" key="15">
    <source>
        <dbReference type="Proteomes" id="UP001177670"/>
    </source>
</evidence>
<dbReference type="Pfam" id="PF13771">
    <property type="entry name" value="zf-HC5HC2H"/>
    <property type="match status" value="1"/>
</dbReference>
<evidence type="ECO:0008006" key="16">
    <source>
        <dbReference type="Google" id="ProtNLM"/>
    </source>
</evidence>
<evidence type="ECO:0000259" key="12">
    <source>
        <dbReference type="PROSITE" id="PS50089"/>
    </source>
</evidence>
<gene>
    <name evidence="14" type="ORF">K0M31_020188</name>
</gene>
<dbReference type="InterPro" id="IPR051188">
    <property type="entry name" value="PHD-type_Zinc_Finger"/>
</dbReference>
<dbReference type="InterPro" id="IPR013083">
    <property type="entry name" value="Znf_RING/FYVE/PHD"/>
</dbReference>
<proteinExistence type="predicted"/>
<dbReference type="PROSITE" id="PS51805">
    <property type="entry name" value="EPHD"/>
    <property type="match status" value="1"/>
</dbReference>
<sequence>MSKRNRLSNQRICCFCGLSQNNELEFGKFYEDGEILTHYYCLLLSSNMQQRGKDDQGILGFLKIDIKKEILRGKKLVCSYCKKSGATLGCCNIKCKKIFHYPCGLRAGTLNQFFGQFRSYCIKHRPKQKIDIQVKAELAKTKEVVCCICYEEVDPYDTIGTMWAPCCKKNTWFHRKCVQQLAMSAGYFFKCPLCNDKKSFQKAMLEFGIFIPSQDASWELVPNAFQELLYRHDQCDAPICLCPKGRKYTSFNAKWELALCRICGSQGIHMACGQLKWANPAWECKECIFILGKSEETASSSTTRNIPQTISDSEDSDSDISVGKDSPVPFISSSSVINSTSQTPIIKQRPGPRFYKLRQLKAIKEMQNNNKRKTSENTNIVLNMEQHSLQSTSSKEIFMNVSSSVTNSTSHNYHISGDNLNSTIQHSKSQLDKRVDNIAIDSDNYITEATNLISLRDMFIKDNTSEKNYLSSFESNKIESNKSSIIHDSSPKIEKLLQESNSSQVVTNDLLMSNLNVTDNLKKFNLQSETKSYILSDTIQLDNEKKYNYTDSISEIKITNIVSLESKESKNIFIEQEQEIRNQTLQSSNELINSNSIIQPPRYQSNVLKSDLKRNYNETTSIPIVSCINETKRLRKTASVMKEIKEQSSHMSLHAFSDVGYNKNNLQINNHNDRISVNEFHLQNKKSHIQINQNSNADKNILHSINTYNLLNNKPDTDKDNTHKNAANEANKTARNVEVNNIKDVSKIFSIKLFTLYMFHINVILTLYLYTTLMLNTLNFYRKKENFIENYFFYIIY</sequence>
<dbReference type="GO" id="GO:0016740">
    <property type="term" value="F:transferase activity"/>
    <property type="evidence" value="ECO:0007669"/>
    <property type="project" value="UniProtKB-KW"/>
</dbReference>
<dbReference type="InterPro" id="IPR042013">
    <property type="entry name" value="PHF7/G2E3_ePHD"/>
</dbReference>
<feature type="domain" description="PHD-type" evidence="13">
    <location>
        <begin position="10"/>
        <end position="125"/>
    </location>
</feature>
<keyword evidence="5 9" id="KW-0863">Zinc-finger</keyword>
<keyword evidence="11" id="KW-0812">Transmembrane</keyword>
<evidence type="ECO:0000313" key="14">
    <source>
        <dbReference type="EMBL" id="KAK1129058.1"/>
    </source>
</evidence>
<keyword evidence="6" id="KW-0833">Ubl conjugation pathway</keyword>
<evidence type="ECO:0000256" key="5">
    <source>
        <dbReference type="ARBA" id="ARBA00022771"/>
    </source>
</evidence>
<evidence type="ECO:0000256" key="1">
    <source>
        <dbReference type="ARBA" id="ARBA00004123"/>
    </source>
</evidence>
<dbReference type="SUPFAM" id="SSF57903">
    <property type="entry name" value="FYVE/PHD zinc finger"/>
    <property type="match status" value="2"/>
</dbReference>
<evidence type="ECO:0000256" key="10">
    <source>
        <dbReference type="SAM" id="MobiDB-lite"/>
    </source>
</evidence>
<evidence type="ECO:0000256" key="7">
    <source>
        <dbReference type="ARBA" id="ARBA00022833"/>
    </source>
</evidence>
<dbReference type="CDD" id="cd15669">
    <property type="entry name" value="ePHD_PHF7_G2E3_like"/>
    <property type="match status" value="1"/>
</dbReference>
<dbReference type="GO" id="GO:0008270">
    <property type="term" value="F:zinc ion binding"/>
    <property type="evidence" value="ECO:0007669"/>
    <property type="project" value="UniProtKB-KW"/>
</dbReference>
<dbReference type="EMBL" id="JAHYIQ010000009">
    <property type="protein sequence ID" value="KAK1129058.1"/>
    <property type="molecule type" value="Genomic_DNA"/>
</dbReference>
<keyword evidence="8" id="KW-0539">Nucleus</keyword>
<organism evidence="14 15">
    <name type="scientific">Melipona bicolor</name>
    <dbReference type="NCBI Taxonomy" id="60889"/>
    <lineage>
        <taxon>Eukaryota</taxon>
        <taxon>Metazoa</taxon>
        <taxon>Ecdysozoa</taxon>
        <taxon>Arthropoda</taxon>
        <taxon>Hexapoda</taxon>
        <taxon>Insecta</taxon>
        <taxon>Pterygota</taxon>
        <taxon>Neoptera</taxon>
        <taxon>Endopterygota</taxon>
        <taxon>Hymenoptera</taxon>
        <taxon>Apocrita</taxon>
        <taxon>Aculeata</taxon>
        <taxon>Apoidea</taxon>
        <taxon>Anthophila</taxon>
        <taxon>Apidae</taxon>
        <taxon>Melipona</taxon>
    </lineage>
</organism>
<comment type="caution">
    <text evidence="14">The sequence shown here is derived from an EMBL/GenBank/DDBJ whole genome shotgun (WGS) entry which is preliminary data.</text>
</comment>
<dbReference type="Proteomes" id="UP001177670">
    <property type="component" value="Unassembled WGS sequence"/>
</dbReference>
<evidence type="ECO:0000256" key="3">
    <source>
        <dbReference type="ARBA" id="ARBA00022679"/>
    </source>
</evidence>
<dbReference type="PANTHER" id="PTHR12420">
    <property type="entry name" value="PHD FINGER PROTEIN"/>
    <property type="match status" value="1"/>
</dbReference>
<protein>
    <recommendedName>
        <fullName evidence="16">G2/M phase-specific E3 ubiquitin-protein ligase</fullName>
    </recommendedName>
</protein>
<feature type="compositionally biased region" description="Polar residues" evidence="10">
    <location>
        <begin position="300"/>
        <end position="309"/>
    </location>
</feature>
<comment type="subcellular location">
    <subcellularLocation>
        <location evidence="1">Nucleus</location>
    </subcellularLocation>
</comment>
<dbReference type="InterPro" id="IPR059102">
    <property type="entry name" value="PHD_PHF7/G2E3-like"/>
</dbReference>
<evidence type="ECO:0000256" key="6">
    <source>
        <dbReference type="ARBA" id="ARBA00022786"/>
    </source>
</evidence>
<reference evidence="14" key="1">
    <citation type="submission" date="2021-10" db="EMBL/GenBank/DDBJ databases">
        <title>Melipona bicolor Genome sequencing and assembly.</title>
        <authorList>
            <person name="Araujo N.S."/>
            <person name="Arias M.C."/>
        </authorList>
    </citation>
    <scope>NUCLEOTIDE SEQUENCE</scope>
    <source>
        <strain evidence="14">USP_2M_L1-L4_2017</strain>
        <tissue evidence="14">Whole body</tissue>
    </source>
</reference>
<dbReference type="InterPro" id="IPR001841">
    <property type="entry name" value="Znf_RING"/>
</dbReference>
<keyword evidence="11" id="KW-0472">Membrane</keyword>
<comment type="pathway">
    <text evidence="2">Protein modification; protein ubiquitination.</text>
</comment>
<dbReference type="CDD" id="cd16448">
    <property type="entry name" value="RING-H2"/>
    <property type="match status" value="1"/>
</dbReference>
<keyword evidence="11" id="KW-1133">Transmembrane helix</keyword>
<evidence type="ECO:0000256" key="8">
    <source>
        <dbReference type="ARBA" id="ARBA00023242"/>
    </source>
</evidence>
<feature type="region of interest" description="Disordered" evidence="10">
    <location>
        <begin position="300"/>
        <end position="324"/>
    </location>
</feature>